<reference evidence="2 3" key="1">
    <citation type="submission" date="2016-06" db="EMBL/GenBank/DDBJ databases">
        <authorList>
            <person name="Kjaerup R.B."/>
            <person name="Dalgaard T.S."/>
            <person name="Juul-Madsen H.R."/>
        </authorList>
    </citation>
    <scope>NUCLEOTIDE SEQUENCE [LARGE SCALE GENOMIC DNA]</scope>
    <source>
        <strain evidence="2 3">DSM 45097</strain>
    </source>
</reference>
<dbReference type="AlphaFoldDB" id="A0A1C5HHF2"/>
<sequence>MFFIFGLRTKVDRSGVAHRVCPNCGNNAAQVITRRATKFTLFFIPLIPIRTRYTQQCTFCGNEYDLSKSEAHRLPVG</sequence>
<evidence type="ECO:0000313" key="2">
    <source>
        <dbReference type="EMBL" id="SCG45343.1"/>
    </source>
</evidence>
<keyword evidence="3" id="KW-1185">Reference proteome</keyword>
<dbReference type="PANTHER" id="PTHR28139:SF1">
    <property type="entry name" value="UPF0768 PROTEIN YBL029C-A"/>
    <property type="match status" value="1"/>
</dbReference>
<organism evidence="2 3">
    <name type="scientific">Micromonospora siamensis</name>
    <dbReference type="NCBI Taxonomy" id="299152"/>
    <lineage>
        <taxon>Bacteria</taxon>
        <taxon>Bacillati</taxon>
        <taxon>Actinomycetota</taxon>
        <taxon>Actinomycetes</taxon>
        <taxon>Micromonosporales</taxon>
        <taxon>Micromonosporaceae</taxon>
        <taxon>Micromonospora</taxon>
    </lineage>
</organism>
<name>A0A1C5HHF2_9ACTN</name>
<dbReference type="EMBL" id="LT607751">
    <property type="protein sequence ID" value="SCG45343.1"/>
    <property type="molecule type" value="Genomic_DNA"/>
</dbReference>
<protein>
    <submittedName>
        <fullName evidence="2">Zinc-ribbon family protein</fullName>
    </submittedName>
</protein>
<feature type="domain" description="Zinc-ribbon 15" evidence="1">
    <location>
        <begin position="20"/>
        <end position="68"/>
    </location>
</feature>
<dbReference type="RefSeq" id="WP_088970010.1">
    <property type="nucleotide sequence ID" value="NZ_JBHLYF010000042.1"/>
</dbReference>
<dbReference type="PANTHER" id="PTHR28139">
    <property type="entry name" value="UPF0768 PROTEIN YBL029C-A"/>
    <property type="match status" value="1"/>
</dbReference>
<dbReference type="Pfam" id="PF17032">
    <property type="entry name" value="Zn_ribbon_15"/>
    <property type="match status" value="1"/>
</dbReference>
<evidence type="ECO:0000259" key="1">
    <source>
        <dbReference type="Pfam" id="PF17032"/>
    </source>
</evidence>
<dbReference type="InterPro" id="IPR031493">
    <property type="entry name" value="Zinc_ribbon_15"/>
</dbReference>
<proteinExistence type="predicted"/>
<gene>
    <name evidence="2" type="ORF">GA0074704_1723</name>
</gene>
<dbReference type="Proteomes" id="UP000198210">
    <property type="component" value="Chromosome I"/>
</dbReference>
<accession>A0A1C5HHF2</accession>
<evidence type="ECO:0000313" key="3">
    <source>
        <dbReference type="Proteomes" id="UP000198210"/>
    </source>
</evidence>